<reference evidence="1" key="1">
    <citation type="submission" date="2023-07" db="EMBL/GenBank/DDBJ databases">
        <title>Bacterial whole genome sequence for Sphingobium sp. HBC34.</title>
        <authorList>
            <person name="Le V."/>
            <person name="Ko S.-R."/>
            <person name="Ahn C.-Y."/>
            <person name="Oh H.-M."/>
        </authorList>
    </citation>
    <scope>NUCLEOTIDE SEQUENCE</scope>
    <source>
        <strain evidence="1">HBC34</strain>
    </source>
</reference>
<proteinExistence type="predicted"/>
<sequence length="54" mass="5941">MVAHVVHAPRLRSGHIDPRRGDWRMACGWMVAQAMASFTTLLAQPAISPTLPKC</sequence>
<accession>A0ABT8ZT50</accession>
<dbReference type="EMBL" id="JAUQOM010000010">
    <property type="protein sequence ID" value="MDO7836636.1"/>
    <property type="molecule type" value="Genomic_DNA"/>
</dbReference>
<keyword evidence="2" id="KW-1185">Reference proteome</keyword>
<dbReference type="RefSeq" id="WP_304537056.1">
    <property type="nucleotide sequence ID" value="NZ_JAUQOM010000010.1"/>
</dbReference>
<gene>
    <name evidence="1" type="ORF">Q4610_16440</name>
</gene>
<comment type="caution">
    <text evidence="1">The sequence shown here is derived from an EMBL/GenBank/DDBJ whole genome shotgun (WGS) entry which is preliminary data.</text>
</comment>
<protein>
    <submittedName>
        <fullName evidence="1">Uncharacterized protein</fullName>
    </submittedName>
</protein>
<organism evidence="1 2">
    <name type="scientific">Sphingobium cyanobacteriorum</name>
    <dbReference type="NCBI Taxonomy" id="3063954"/>
    <lineage>
        <taxon>Bacteria</taxon>
        <taxon>Pseudomonadati</taxon>
        <taxon>Pseudomonadota</taxon>
        <taxon>Alphaproteobacteria</taxon>
        <taxon>Sphingomonadales</taxon>
        <taxon>Sphingomonadaceae</taxon>
        <taxon>Sphingobium</taxon>
    </lineage>
</organism>
<dbReference type="Proteomes" id="UP001176471">
    <property type="component" value="Unassembled WGS sequence"/>
</dbReference>
<name>A0ABT8ZT50_9SPHN</name>
<evidence type="ECO:0000313" key="2">
    <source>
        <dbReference type="Proteomes" id="UP001176471"/>
    </source>
</evidence>
<evidence type="ECO:0000313" key="1">
    <source>
        <dbReference type="EMBL" id="MDO7836636.1"/>
    </source>
</evidence>